<dbReference type="RefSeq" id="WP_369717327.1">
    <property type="nucleotide sequence ID" value="NZ_CP165647.1"/>
</dbReference>
<dbReference type="KEGG" id="lala:AB8B28_05425"/>
<gene>
    <name evidence="1" type="ORF">AB8B28_05425</name>
</gene>
<dbReference type="EMBL" id="CP165647">
    <property type="protein sequence ID" value="XDU63282.1"/>
    <property type="molecule type" value="Genomic_DNA"/>
</dbReference>
<name>A0AB39V7K8_9FUSO</name>
<dbReference type="AlphaFoldDB" id="A0AB39V7K8"/>
<accession>A0AB39V7K8</accession>
<sequence>MKKLILTGMILTGIQMMAHIPPIVYNIKNNSIYWIDDELKGIDLKTLIIITDDGKNIPLKDYLKNYSSKGEIKSFFIRPVR</sequence>
<organism evidence="1">
    <name type="scientific">Leptotrichia alba</name>
    <dbReference type="NCBI Taxonomy" id="3239304"/>
    <lineage>
        <taxon>Bacteria</taxon>
        <taxon>Fusobacteriati</taxon>
        <taxon>Fusobacteriota</taxon>
        <taxon>Fusobacteriia</taxon>
        <taxon>Fusobacteriales</taxon>
        <taxon>Leptotrichiaceae</taxon>
        <taxon>Leptotrichia</taxon>
    </lineage>
</organism>
<evidence type="ECO:0000313" key="1">
    <source>
        <dbReference type="EMBL" id="XDU63282.1"/>
    </source>
</evidence>
<protein>
    <submittedName>
        <fullName evidence="1">Uncharacterized protein</fullName>
    </submittedName>
</protein>
<reference evidence="1" key="1">
    <citation type="submission" date="2024-07" db="EMBL/GenBank/DDBJ databases">
        <authorList>
            <person name="Li X.-J."/>
            <person name="Wang X."/>
        </authorList>
    </citation>
    <scope>NUCLEOTIDE SEQUENCE</scope>
    <source>
        <strain evidence="1">HSP-536</strain>
    </source>
</reference>
<proteinExistence type="predicted"/>